<feature type="transmembrane region" description="Helical" evidence="1">
    <location>
        <begin position="20"/>
        <end position="41"/>
    </location>
</feature>
<evidence type="ECO:0008006" key="4">
    <source>
        <dbReference type="Google" id="ProtNLM"/>
    </source>
</evidence>
<dbReference type="Proteomes" id="UP000185770">
    <property type="component" value="Unassembled WGS sequence"/>
</dbReference>
<evidence type="ECO:0000313" key="3">
    <source>
        <dbReference type="Proteomes" id="UP000185770"/>
    </source>
</evidence>
<keyword evidence="1" id="KW-1133">Transmembrane helix</keyword>
<keyword evidence="1" id="KW-0472">Membrane</keyword>
<accession>A0A1Q4P4G6</accession>
<name>A0A1Q4P4G6_SERMA</name>
<evidence type="ECO:0000313" key="2">
    <source>
        <dbReference type="EMBL" id="OKB68023.1"/>
    </source>
</evidence>
<organism evidence="2 3">
    <name type="scientific">Serratia marcescens</name>
    <dbReference type="NCBI Taxonomy" id="615"/>
    <lineage>
        <taxon>Bacteria</taxon>
        <taxon>Pseudomonadati</taxon>
        <taxon>Pseudomonadota</taxon>
        <taxon>Gammaproteobacteria</taxon>
        <taxon>Enterobacterales</taxon>
        <taxon>Yersiniaceae</taxon>
        <taxon>Serratia</taxon>
    </lineage>
</organism>
<gene>
    <name evidence="2" type="ORF">BHU62_03265</name>
</gene>
<dbReference type="AlphaFoldDB" id="A0A1Q4P4G6"/>
<dbReference type="OrthoDB" id="231880at91347"/>
<protein>
    <recommendedName>
        <fullName evidence="4">DUF2975 domain-containing protein</fullName>
    </recommendedName>
</protein>
<feature type="transmembrane region" description="Helical" evidence="1">
    <location>
        <begin position="139"/>
        <end position="157"/>
    </location>
</feature>
<feature type="transmembrane region" description="Helical" evidence="1">
    <location>
        <begin position="101"/>
        <end position="119"/>
    </location>
</feature>
<reference evidence="2 3" key="1">
    <citation type="submission" date="2016-09" db="EMBL/GenBank/DDBJ databases">
        <title>Serratia marcescens MSU-97 and epiphytic antimycotic-producing bacteria.</title>
        <authorList>
            <person name="Matilla M.A."/>
        </authorList>
    </citation>
    <scope>NUCLEOTIDE SEQUENCE [LARGE SCALE GENOMIC DNA]</scope>
    <source>
        <strain evidence="2 3">MSU-97</strain>
    </source>
</reference>
<feature type="transmembrane region" description="Helical" evidence="1">
    <location>
        <begin position="61"/>
        <end position="80"/>
    </location>
</feature>
<dbReference type="InterPro" id="IPR021354">
    <property type="entry name" value="DUF2975"/>
</dbReference>
<sequence length="171" mass="19798">MRVISHSHKVQIRLCRGMEIMLLFLMGTLPVVCGYLLFWPASDGQSFSFDTEIEWTSGDNITFIVDNLVTFLVLLQMFIFSKGIRNGELFTKKRIRNVRNIGLILVLGYCFTLFIRIFFDSSLDEWNTDYVSVASSELYSLQQLLLGWGVLSLSYIFEKGKELEEERELVI</sequence>
<keyword evidence="1" id="KW-0812">Transmembrane</keyword>
<dbReference type="RefSeq" id="WP_073529153.1">
    <property type="nucleotide sequence ID" value="NZ_MJAO01000003.1"/>
</dbReference>
<dbReference type="EMBL" id="MJAO01000003">
    <property type="protein sequence ID" value="OKB68023.1"/>
    <property type="molecule type" value="Genomic_DNA"/>
</dbReference>
<comment type="caution">
    <text evidence="2">The sequence shown here is derived from an EMBL/GenBank/DDBJ whole genome shotgun (WGS) entry which is preliminary data.</text>
</comment>
<evidence type="ECO:0000256" key="1">
    <source>
        <dbReference type="SAM" id="Phobius"/>
    </source>
</evidence>
<proteinExistence type="predicted"/>
<dbReference type="Pfam" id="PF11188">
    <property type="entry name" value="DUF2975"/>
    <property type="match status" value="1"/>
</dbReference>